<reference evidence="1 3" key="2">
    <citation type="journal article" date="2018" name="Plant J.">
        <title>The Physcomitrella patens chromosome-scale assembly reveals moss genome structure and evolution.</title>
        <authorList>
            <person name="Lang D."/>
            <person name="Ullrich K.K."/>
            <person name="Murat F."/>
            <person name="Fuchs J."/>
            <person name="Jenkins J."/>
            <person name="Haas F.B."/>
            <person name="Piednoel M."/>
            <person name="Gundlach H."/>
            <person name="Van Bel M."/>
            <person name="Meyberg R."/>
            <person name="Vives C."/>
            <person name="Morata J."/>
            <person name="Symeonidi A."/>
            <person name="Hiss M."/>
            <person name="Muchero W."/>
            <person name="Kamisugi Y."/>
            <person name="Saleh O."/>
            <person name="Blanc G."/>
            <person name="Decker E.L."/>
            <person name="van Gessel N."/>
            <person name="Grimwood J."/>
            <person name="Hayes R.D."/>
            <person name="Graham S.W."/>
            <person name="Gunter L.E."/>
            <person name="McDaniel S.F."/>
            <person name="Hoernstein S.N.W."/>
            <person name="Larsson A."/>
            <person name="Li F.W."/>
            <person name="Perroud P.F."/>
            <person name="Phillips J."/>
            <person name="Ranjan P."/>
            <person name="Rokshar D.S."/>
            <person name="Rothfels C.J."/>
            <person name="Schneider L."/>
            <person name="Shu S."/>
            <person name="Stevenson D.W."/>
            <person name="Thummler F."/>
            <person name="Tillich M."/>
            <person name="Villarreal Aguilar J.C."/>
            <person name="Widiez T."/>
            <person name="Wong G.K."/>
            <person name="Wymore A."/>
            <person name="Zhang Y."/>
            <person name="Zimmer A.D."/>
            <person name="Quatrano R.S."/>
            <person name="Mayer K.F.X."/>
            <person name="Goodstein D."/>
            <person name="Casacuberta J.M."/>
            <person name="Vandepoele K."/>
            <person name="Reski R."/>
            <person name="Cuming A.C."/>
            <person name="Tuskan G.A."/>
            <person name="Maumus F."/>
            <person name="Salse J."/>
            <person name="Schmutz J."/>
            <person name="Rensing S.A."/>
        </authorList>
    </citation>
    <scope>NUCLEOTIDE SEQUENCE [LARGE SCALE GENOMIC DNA]</scope>
    <source>
        <strain evidence="2 3">cv. Gransden 2004</strain>
    </source>
</reference>
<dbReference type="Gramene" id="Pp3c3_11932V3.2">
    <property type="protein sequence ID" value="PAC:32944086.CDS.1"/>
    <property type="gene ID" value="Pp3c3_11932"/>
</dbReference>
<dbReference type="AlphaFoldDB" id="A0A2K1KU68"/>
<dbReference type="EnsemblPlants" id="Pp3c3_11932V3.2">
    <property type="protein sequence ID" value="PAC:32944086.CDS.1"/>
    <property type="gene ID" value="Pp3c3_11932"/>
</dbReference>
<keyword evidence="3" id="KW-1185">Reference proteome</keyword>
<dbReference type="EnsemblPlants" id="Pp3c3_11932V3.1">
    <property type="protein sequence ID" value="PAC:32944085.CDS.1"/>
    <property type="gene ID" value="Pp3c3_11932"/>
</dbReference>
<dbReference type="PaxDb" id="3218-PP1S74_250V6.1"/>
<evidence type="ECO:0000313" key="2">
    <source>
        <dbReference type="EnsemblPlants" id="PAC:32943390.CDS.1"/>
    </source>
</evidence>
<gene>
    <name evidence="1" type="ORF">PHYPA_004313</name>
</gene>
<reference evidence="1 3" key="1">
    <citation type="journal article" date="2008" name="Science">
        <title>The Physcomitrella genome reveals evolutionary insights into the conquest of land by plants.</title>
        <authorList>
            <person name="Rensing S."/>
            <person name="Lang D."/>
            <person name="Zimmer A."/>
            <person name="Terry A."/>
            <person name="Salamov A."/>
            <person name="Shapiro H."/>
            <person name="Nishiyama T."/>
            <person name="Perroud P.-F."/>
            <person name="Lindquist E."/>
            <person name="Kamisugi Y."/>
            <person name="Tanahashi T."/>
            <person name="Sakakibara K."/>
            <person name="Fujita T."/>
            <person name="Oishi K."/>
            <person name="Shin-I T."/>
            <person name="Kuroki Y."/>
            <person name="Toyoda A."/>
            <person name="Suzuki Y."/>
            <person name="Hashimoto A."/>
            <person name="Yamaguchi K."/>
            <person name="Sugano A."/>
            <person name="Kohara Y."/>
            <person name="Fujiyama A."/>
            <person name="Anterola A."/>
            <person name="Aoki S."/>
            <person name="Ashton N."/>
            <person name="Barbazuk W.B."/>
            <person name="Barker E."/>
            <person name="Bennetzen J."/>
            <person name="Bezanilla M."/>
            <person name="Blankenship R."/>
            <person name="Cho S.H."/>
            <person name="Dutcher S."/>
            <person name="Estelle M."/>
            <person name="Fawcett J.A."/>
            <person name="Gundlach H."/>
            <person name="Hanada K."/>
            <person name="Heyl A."/>
            <person name="Hicks K.A."/>
            <person name="Hugh J."/>
            <person name="Lohr M."/>
            <person name="Mayer K."/>
            <person name="Melkozernov A."/>
            <person name="Murata T."/>
            <person name="Nelson D."/>
            <person name="Pils B."/>
            <person name="Prigge M."/>
            <person name="Reiss B."/>
            <person name="Renner T."/>
            <person name="Rombauts S."/>
            <person name="Rushton P."/>
            <person name="Sanderfoot A."/>
            <person name="Schween G."/>
            <person name="Shiu S.-H."/>
            <person name="Stueber K."/>
            <person name="Theodoulou F.L."/>
            <person name="Tu H."/>
            <person name="Van de Peer Y."/>
            <person name="Verrier P.J."/>
            <person name="Waters E."/>
            <person name="Wood A."/>
            <person name="Yang L."/>
            <person name="Cove D."/>
            <person name="Cuming A."/>
            <person name="Hasebe M."/>
            <person name="Lucas S."/>
            <person name="Mishler D.B."/>
            <person name="Reski R."/>
            <person name="Grigoriev I."/>
            <person name="Quatrano R.S."/>
            <person name="Boore J.L."/>
        </authorList>
    </citation>
    <scope>NUCLEOTIDE SEQUENCE [LARGE SCALE GENOMIC DNA]</scope>
    <source>
        <strain evidence="2 3">cv. Gransden 2004</strain>
    </source>
</reference>
<proteinExistence type="predicted"/>
<dbReference type="Proteomes" id="UP000006727">
    <property type="component" value="Chromosome 3"/>
</dbReference>
<dbReference type="InParanoid" id="A0A2K1KU68"/>
<dbReference type="Gramene" id="Pp3c3_11932V3.1">
    <property type="protein sequence ID" value="PAC:32944085.CDS.1"/>
    <property type="gene ID" value="Pp3c3_11932"/>
</dbReference>
<evidence type="ECO:0000313" key="3">
    <source>
        <dbReference type="Proteomes" id="UP000006727"/>
    </source>
</evidence>
<dbReference type="EnsemblPlants" id="Pp3c3_11930V3.1">
    <property type="protein sequence ID" value="PAC:32943390.CDS.1"/>
    <property type="gene ID" value="Pp3c3_11930"/>
</dbReference>
<name>A0A2K1KU68_PHYPA</name>
<dbReference type="EMBL" id="ABEU02000003">
    <property type="protein sequence ID" value="PNR57319.1"/>
    <property type="molecule type" value="Genomic_DNA"/>
</dbReference>
<organism evidence="1">
    <name type="scientific">Physcomitrium patens</name>
    <name type="common">Spreading-leaved earth moss</name>
    <name type="synonym">Physcomitrella patens</name>
    <dbReference type="NCBI Taxonomy" id="3218"/>
    <lineage>
        <taxon>Eukaryota</taxon>
        <taxon>Viridiplantae</taxon>
        <taxon>Streptophyta</taxon>
        <taxon>Embryophyta</taxon>
        <taxon>Bryophyta</taxon>
        <taxon>Bryophytina</taxon>
        <taxon>Bryopsida</taxon>
        <taxon>Funariidae</taxon>
        <taxon>Funariales</taxon>
        <taxon>Funariaceae</taxon>
        <taxon>Physcomitrium</taxon>
    </lineage>
</organism>
<sequence length="64" mass="6765">MTGIVSLARCNSSISGWPLHSCDALVAAESFANVVDQLFSRDVSSAHSCVEDSSVESRSHIPLS</sequence>
<accession>A0A2K1KU68</accession>
<protein>
    <submittedName>
        <fullName evidence="1 2">Uncharacterized protein</fullName>
    </submittedName>
</protein>
<reference evidence="2" key="3">
    <citation type="submission" date="2020-12" db="UniProtKB">
        <authorList>
            <consortium name="EnsemblPlants"/>
        </authorList>
    </citation>
    <scope>IDENTIFICATION</scope>
</reference>
<dbReference type="Gramene" id="Pp3c3_11930V3.1">
    <property type="protein sequence ID" value="PAC:32943390.CDS.1"/>
    <property type="gene ID" value="Pp3c3_11930"/>
</dbReference>
<evidence type="ECO:0000313" key="1">
    <source>
        <dbReference type="EMBL" id="PNR57319.1"/>
    </source>
</evidence>